<name>A0A1D2LCW6_BROTH</name>
<sequence>MKTILFVDGYNVIGNWEHLERIKRQSIAQARDQLLEELADYIAYTGYRAIVVFDAQFVQGKESESMYKKMKIVFTEENRIADEYIEAHARDYMNASTNVIVATSDATEQWQIFGQGALRLSARELLIEIREMASQVQQDIKNIHQKTPKLTSNLDPKTKETLERWRRGSMPND</sequence>
<dbReference type="InterPro" id="IPR010298">
    <property type="entry name" value="YacP-like"/>
</dbReference>
<dbReference type="STRING" id="2756.BFR44_11355"/>
<dbReference type="KEGG" id="bths:CNY62_06380"/>
<gene>
    <name evidence="1" type="ORF">CNY62_06380</name>
</gene>
<evidence type="ECO:0000313" key="1">
    <source>
        <dbReference type="EMBL" id="ATF26048.1"/>
    </source>
</evidence>
<organism evidence="1 2">
    <name type="scientific">Brochothrix thermosphacta</name>
    <name type="common">Microbacterium thermosphactum</name>
    <dbReference type="NCBI Taxonomy" id="2756"/>
    <lineage>
        <taxon>Bacteria</taxon>
        <taxon>Bacillati</taxon>
        <taxon>Bacillota</taxon>
        <taxon>Bacilli</taxon>
        <taxon>Bacillales</taxon>
        <taxon>Listeriaceae</taxon>
        <taxon>Brochothrix</taxon>
    </lineage>
</organism>
<evidence type="ECO:0008006" key="3">
    <source>
        <dbReference type="Google" id="ProtNLM"/>
    </source>
</evidence>
<protein>
    <recommendedName>
        <fullName evidence="3">Ribosome-dependent mRNA endonuclease</fullName>
    </recommendedName>
</protein>
<dbReference type="OrthoDB" id="9792160at2"/>
<dbReference type="Proteomes" id="UP000243591">
    <property type="component" value="Chromosome"/>
</dbReference>
<keyword evidence="2" id="KW-1185">Reference proteome</keyword>
<dbReference type="PANTHER" id="PTHR34547:SF1">
    <property type="entry name" value="YACP-LIKE NYN DOMAIN PROTEIN"/>
    <property type="match status" value="1"/>
</dbReference>
<dbReference type="Pfam" id="PF05991">
    <property type="entry name" value="NYN_YacP"/>
    <property type="match status" value="1"/>
</dbReference>
<dbReference type="CDD" id="cd10912">
    <property type="entry name" value="PIN_YacP-like"/>
    <property type="match status" value="1"/>
</dbReference>
<evidence type="ECO:0000313" key="2">
    <source>
        <dbReference type="Proteomes" id="UP000243591"/>
    </source>
</evidence>
<dbReference type="RefSeq" id="WP_069118449.1">
    <property type="nucleotide sequence ID" value="NZ_CP023483.1"/>
</dbReference>
<dbReference type="PANTHER" id="PTHR34547">
    <property type="entry name" value="YACP-LIKE NYN DOMAIN PROTEIN"/>
    <property type="match status" value="1"/>
</dbReference>
<dbReference type="AlphaFoldDB" id="A0A1D2LCW6"/>
<proteinExistence type="predicted"/>
<dbReference type="EMBL" id="CP023483">
    <property type="protein sequence ID" value="ATF26048.1"/>
    <property type="molecule type" value="Genomic_DNA"/>
</dbReference>
<accession>A0A1D2LCW6</accession>
<reference evidence="1 2" key="1">
    <citation type="submission" date="2017-09" db="EMBL/GenBank/DDBJ databases">
        <title>Complete Genome Sequences of Two Strains of the Meat Spoilage Bacterium Brochothrix thermosphacta Isolated from Ground Chicken.</title>
        <authorList>
            <person name="Paoli G.C."/>
            <person name="Wijey C."/>
            <person name="Chen C.-Y."/>
            <person name="Nguyen L."/>
            <person name="Yan X."/>
            <person name="Irwin P.L."/>
        </authorList>
    </citation>
    <scope>NUCLEOTIDE SEQUENCE [LARGE SCALE GENOMIC DNA]</scope>
    <source>
        <strain evidence="1 2">BI</strain>
    </source>
</reference>